<dbReference type="Proteomes" id="UP000052982">
    <property type="component" value="Unassembled WGS sequence"/>
</dbReference>
<dbReference type="InterPro" id="IPR001227">
    <property type="entry name" value="Ac_transferase_dom_sf"/>
</dbReference>
<dbReference type="InterPro" id="IPR014043">
    <property type="entry name" value="Acyl_transferase_dom"/>
</dbReference>
<keyword evidence="2" id="KW-0597">Phosphoprotein</keyword>
<dbReference type="GO" id="GO:0071770">
    <property type="term" value="P:DIM/DIP cell wall layer assembly"/>
    <property type="evidence" value="ECO:0007669"/>
    <property type="project" value="TreeGrafter"/>
</dbReference>
<dbReference type="RefSeq" id="WP_055637366.1">
    <property type="nucleotide sequence ID" value="NZ_KQ948766.1"/>
</dbReference>
<dbReference type="InterPro" id="IPR050091">
    <property type="entry name" value="PKS_NRPS_Biosynth_Enz"/>
</dbReference>
<proteinExistence type="predicted"/>
<dbReference type="Gene3D" id="3.40.366.10">
    <property type="entry name" value="Malonyl-Coenzyme A Acyl Carrier Protein, domain 2"/>
    <property type="match status" value="1"/>
</dbReference>
<evidence type="ECO:0000259" key="4">
    <source>
        <dbReference type="SMART" id="SM00827"/>
    </source>
</evidence>
<keyword evidence="6" id="KW-1185">Reference proteome</keyword>
<protein>
    <submittedName>
        <fullName evidence="5">Polyketide synthase</fullName>
    </submittedName>
</protein>
<dbReference type="OrthoDB" id="9778690at2"/>
<dbReference type="GO" id="GO:0005886">
    <property type="term" value="C:plasma membrane"/>
    <property type="evidence" value="ECO:0007669"/>
    <property type="project" value="TreeGrafter"/>
</dbReference>
<evidence type="ECO:0000313" key="5">
    <source>
        <dbReference type="EMBL" id="KUN85008.1"/>
    </source>
</evidence>
<dbReference type="SMART" id="SM00827">
    <property type="entry name" value="PKS_AT"/>
    <property type="match status" value="1"/>
</dbReference>
<feature type="region of interest" description="Disordered" evidence="3">
    <location>
        <begin position="321"/>
        <end position="351"/>
    </location>
</feature>
<dbReference type="GO" id="GO:0005737">
    <property type="term" value="C:cytoplasm"/>
    <property type="evidence" value="ECO:0007669"/>
    <property type="project" value="TreeGrafter"/>
</dbReference>
<dbReference type="SUPFAM" id="SSF52151">
    <property type="entry name" value="FabD/lysophospholipase-like"/>
    <property type="match status" value="1"/>
</dbReference>
<dbReference type="GO" id="GO:0004312">
    <property type="term" value="F:fatty acid synthase activity"/>
    <property type="evidence" value="ECO:0007669"/>
    <property type="project" value="TreeGrafter"/>
</dbReference>
<evidence type="ECO:0000256" key="2">
    <source>
        <dbReference type="ARBA" id="ARBA00022553"/>
    </source>
</evidence>
<feature type="compositionally biased region" description="Basic and acidic residues" evidence="3">
    <location>
        <begin position="329"/>
        <end position="342"/>
    </location>
</feature>
<dbReference type="EMBL" id="LMWW01000015">
    <property type="protein sequence ID" value="KUN85008.1"/>
    <property type="molecule type" value="Genomic_DNA"/>
</dbReference>
<comment type="caution">
    <text evidence="5">The sequence shown here is derived from an EMBL/GenBank/DDBJ whole genome shotgun (WGS) entry which is preliminary data.</text>
</comment>
<keyword evidence="1" id="KW-0596">Phosphopantetheine</keyword>
<accession>A0A101T392</accession>
<evidence type="ECO:0000313" key="6">
    <source>
        <dbReference type="Proteomes" id="UP000052982"/>
    </source>
</evidence>
<dbReference type="GO" id="GO:0006633">
    <property type="term" value="P:fatty acid biosynthetic process"/>
    <property type="evidence" value="ECO:0007669"/>
    <property type="project" value="TreeGrafter"/>
</dbReference>
<dbReference type="InterPro" id="IPR016036">
    <property type="entry name" value="Malonyl_transacylase_ACP-bd"/>
</dbReference>
<dbReference type="InterPro" id="IPR016035">
    <property type="entry name" value="Acyl_Trfase/lysoPLipase"/>
</dbReference>
<dbReference type="SUPFAM" id="SSF55048">
    <property type="entry name" value="Probable ACP-binding domain of malonyl-CoA ACP transacylase"/>
    <property type="match status" value="1"/>
</dbReference>
<reference evidence="5 6" key="1">
    <citation type="submission" date="2015-10" db="EMBL/GenBank/DDBJ databases">
        <title>Draft genome sequence of Streptomyces griseoruber DSM 40281, type strain for the species Streptomyces griseoruber.</title>
        <authorList>
            <person name="Ruckert C."/>
            <person name="Winkler A."/>
            <person name="Kalinowski J."/>
            <person name="Kampfer P."/>
            <person name="Glaeser S."/>
        </authorList>
    </citation>
    <scope>NUCLEOTIDE SEQUENCE [LARGE SCALE GENOMIC DNA]</scope>
    <source>
        <strain evidence="5 6">DSM 40281</strain>
    </source>
</reference>
<dbReference type="PANTHER" id="PTHR43775:SF37">
    <property type="entry name" value="SI:DKEY-61P9.11"/>
    <property type="match status" value="1"/>
</dbReference>
<dbReference type="PANTHER" id="PTHR43775">
    <property type="entry name" value="FATTY ACID SYNTHASE"/>
    <property type="match status" value="1"/>
</dbReference>
<sequence>MTAAARPLPVALLLPGQGSQHPRMAAGLYGHEPVFTAAMDEFFDAAGPEGGPLREDWLAERPATDMDHVTRSQPLLFAVDHALGRLLLSRGVRPAALLGHSIGELASATLAGVFGLRDATGLVLDRVRRLAEAPPGGMLAVAASTAEVTPYLSGDVVVGAVNAPRQTVLAGPDGPLDKVDRTLREAGFTCRRVPSLSAFHSPVLEPACRGAAERFAAVDRSAPSVPVHSAYTAAPLTGSDIDDPAFWARQPVAPVLFWPALEGLLATGDHLLVEVGPGQGLSQVARRHPAVRRGTSAVVSLLPARPGPPETDRSALEAAMARIETAGHPPDRPTARPPDRRTAGPPDRLTA</sequence>
<dbReference type="Pfam" id="PF00698">
    <property type="entry name" value="Acyl_transf_1"/>
    <property type="match status" value="1"/>
</dbReference>
<gene>
    <name evidence="5" type="ORF">AQJ64_12285</name>
</gene>
<evidence type="ECO:0000256" key="1">
    <source>
        <dbReference type="ARBA" id="ARBA00022450"/>
    </source>
</evidence>
<organism evidence="5 6">
    <name type="scientific">Streptomyces griseoruber</name>
    <dbReference type="NCBI Taxonomy" id="1943"/>
    <lineage>
        <taxon>Bacteria</taxon>
        <taxon>Bacillati</taxon>
        <taxon>Actinomycetota</taxon>
        <taxon>Actinomycetes</taxon>
        <taxon>Kitasatosporales</taxon>
        <taxon>Streptomycetaceae</taxon>
        <taxon>Streptomyces</taxon>
    </lineage>
</organism>
<name>A0A101T392_9ACTN</name>
<dbReference type="AlphaFoldDB" id="A0A101T392"/>
<dbReference type="Gene3D" id="3.30.70.3290">
    <property type="match status" value="1"/>
</dbReference>
<dbReference type="STRING" id="1943.AQJ64_12285"/>
<evidence type="ECO:0000256" key="3">
    <source>
        <dbReference type="SAM" id="MobiDB-lite"/>
    </source>
</evidence>
<feature type="domain" description="Malonyl-CoA:ACP transacylase (MAT)" evidence="4">
    <location>
        <begin position="13"/>
        <end position="306"/>
    </location>
</feature>